<dbReference type="Proteomes" id="UP000054735">
    <property type="component" value="Unassembled WGS sequence"/>
</dbReference>
<dbReference type="OrthoDB" id="9956386at2"/>
<feature type="region of interest" description="Disordered" evidence="1">
    <location>
        <begin position="166"/>
        <end position="187"/>
    </location>
</feature>
<dbReference type="Proteomes" id="UP000255066">
    <property type="component" value="Unassembled WGS sequence"/>
</dbReference>
<protein>
    <submittedName>
        <fullName evidence="3">Uncharacterized protein</fullName>
    </submittedName>
</protein>
<feature type="region of interest" description="Disordered" evidence="1">
    <location>
        <begin position="223"/>
        <end position="256"/>
    </location>
</feature>
<dbReference type="AlphaFoldDB" id="A0A378IM49"/>
<dbReference type="RefSeq" id="WP_058524422.1">
    <property type="nucleotide sequence ID" value="NZ_CAAAHV010000007.1"/>
</dbReference>
<feature type="compositionally biased region" description="Low complexity" evidence="1">
    <location>
        <begin position="49"/>
        <end position="78"/>
    </location>
</feature>
<accession>A0A378IM49</accession>
<gene>
    <name evidence="2" type="ORF">Lbir_2417</name>
    <name evidence="3" type="ORF">NCTC12437_02995</name>
</gene>
<reference evidence="2 4" key="1">
    <citation type="submission" date="2015-11" db="EMBL/GenBank/DDBJ databases">
        <title>Genomic analysis of 38 Legionella species identifies large and diverse effector repertoires.</title>
        <authorList>
            <person name="Burstein D."/>
            <person name="Amaro F."/>
            <person name="Zusman T."/>
            <person name="Lifshitz Z."/>
            <person name="Cohen O."/>
            <person name="Gilbert J.A."/>
            <person name="Pupko T."/>
            <person name="Shuman H.A."/>
            <person name="Segal G."/>
        </authorList>
    </citation>
    <scope>NUCLEOTIDE SEQUENCE [LARGE SCALE GENOMIC DNA]</scope>
    <source>
        <strain evidence="2 4">CDC#1407-AL-14</strain>
    </source>
</reference>
<evidence type="ECO:0000313" key="2">
    <source>
        <dbReference type="EMBL" id="KTC68884.1"/>
    </source>
</evidence>
<dbReference type="EMBL" id="UGNW01000001">
    <property type="protein sequence ID" value="STX33174.1"/>
    <property type="molecule type" value="Genomic_DNA"/>
</dbReference>
<dbReference type="EMBL" id="LNXT01000044">
    <property type="protein sequence ID" value="KTC68884.1"/>
    <property type="molecule type" value="Genomic_DNA"/>
</dbReference>
<feature type="compositionally biased region" description="Basic and acidic residues" evidence="1">
    <location>
        <begin position="79"/>
        <end position="100"/>
    </location>
</feature>
<sequence length="313" mass="32403">MSGTTQSSSAETVETVSTPSAASPATPASTAPAATAPSDTDTANKKAAQDTAANAAIAADAAKAKTTMAAAQPAAAAASKKEEKAAPAEEESFLKQDIDPNEDAWLKIIKEWINLINELNEQFTSYAGNKLKGAAMGAKELGGQLFEGLKSQAANGVSTLKDYFNPPPKAAEVPPGHEGKPSPDAGLALDAEHNISAAIPKPEMEAPEDILATSHLYNPSADYWDTGDELDLGETMAPKADMPLASPEMSALPESPQAVLGSSFADNADFQLGELNPTPEETASVMTTMDEGDKLSAMADDGEELNQENLMAP</sequence>
<name>A0A378IM49_9GAMM</name>
<keyword evidence="4" id="KW-1185">Reference proteome</keyword>
<feature type="compositionally biased region" description="Low complexity" evidence="1">
    <location>
        <begin position="1"/>
        <end position="41"/>
    </location>
</feature>
<evidence type="ECO:0000256" key="1">
    <source>
        <dbReference type="SAM" id="MobiDB-lite"/>
    </source>
</evidence>
<evidence type="ECO:0000313" key="4">
    <source>
        <dbReference type="Proteomes" id="UP000054735"/>
    </source>
</evidence>
<proteinExistence type="predicted"/>
<reference evidence="3 5" key="2">
    <citation type="submission" date="2018-06" db="EMBL/GenBank/DDBJ databases">
        <authorList>
            <consortium name="Pathogen Informatics"/>
            <person name="Doyle S."/>
        </authorList>
    </citation>
    <scope>NUCLEOTIDE SEQUENCE [LARGE SCALE GENOMIC DNA]</scope>
    <source>
        <strain evidence="3 5">NCTC12437</strain>
    </source>
</reference>
<evidence type="ECO:0000313" key="5">
    <source>
        <dbReference type="Proteomes" id="UP000255066"/>
    </source>
</evidence>
<feature type="region of interest" description="Disordered" evidence="1">
    <location>
        <begin position="1"/>
        <end position="100"/>
    </location>
</feature>
<evidence type="ECO:0000313" key="3">
    <source>
        <dbReference type="EMBL" id="STX33174.1"/>
    </source>
</evidence>
<dbReference type="STRING" id="28083.Lbir_2417"/>
<organism evidence="3 5">
    <name type="scientific">Legionella birminghamensis</name>
    <dbReference type="NCBI Taxonomy" id="28083"/>
    <lineage>
        <taxon>Bacteria</taxon>
        <taxon>Pseudomonadati</taxon>
        <taxon>Pseudomonadota</taxon>
        <taxon>Gammaproteobacteria</taxon>
        <taxon>Legionellales</taxon>
        <taxon>Legionellaceae</taxon>
        <taxon>Legionella</taxon>
    </lineage>
</organism>